<reference evidence="5" key="1">
    <citation type="submission" date="2022-07" db="EMBL/GenBank/DDBJ databases">
        <title>Phylogenomic reconstructions and comparative analyses of Kickxellomycotina fungi.</title>
        <authorList>
            <person name="Reynolds N.K."/>
            <person name="Stajich J.E."/>
            <person name="Barry K."/>
            <person name="Grigoriev I.V."/>
            <person name="Crous P."/>
            <person name="Smith M.E."/>
        </authorList>
    </citation>
    <scope>NUCLEOTIDE SEQUENCE</scope>
    <source>
        <strain evidence="5">NBRC 100468</strain>
    </source>
</reference>
<feature type="region of interest" description="Disordered" evidence="3">
    <location>
        <begin position="416"/>
        <end position="554"/>
    </location>
</feature>
<evidence type="ECO:0000259" key="4">
    <source>
        <dbReference type="PROSITE" id="PS50089"/>
    </source>
</evidence>
<dbReference type="Proteomes" id="UP001150538">
    <property type="component" value="Unassembled WGS sequence"/>
</dbReference>
<keyword evidence="2" id="KW-0862">Zinc</keyword>
<keyword evidence="6" id="KW-1185">Reference proteome</keyword>
<dbReference type="GO" id="GO:0005737">
    <property type="term" value="C:cytoplasm"/>
    <property type="evidence" value="ECO:0007669"/>
    <property type="project" value="TreeGrafter"/>
</dbReference>
<evidence type="ECO:0000313" key="6">
    <source>
        <dbReference type="Proteomes" id="UP001150538"/>
    </source>
</evidence>
<feature type="compositionally biased region" description="Low complexity" evidence="3">
    <location>
        <begin position="262"/>
        <end position="271"/>
    </location>
</feature>
<feature type="region of interest" description="Disordered" evidence="3">
    <location>
        <begin position="48"/>
        <end position="79"/>
    </location>
</feature>
<feature type="compositionally biased region" description="Polar residues" evidence="3">
    <location>
        <begin position="545"/>
        <end position="554"/>
    </location>
</feature>
<feature type="region of interest" description="Disordered" evidence="3">
    <location>
        <begin position="567"/>
        <end position="599"/>
    </location>
</feature>
<proteinExistence type="inferred from homology"/>
<dbReference type="PROSITE" id="PS50089">
    <property type="entry name" value="ZF_RING_2"/>
    <property type="match status" value="1"/>
</dbReference>
<sequence length="599" mass="64533">MGNTSTKPLHTLDGGKFHPNGIYPSDAQDFDAKIVQKLIMQRLLSPFYKGSEDPDPDPFAKNSQTPNSPGIQSTNDTDDDGWWSYRLHIDSSSQDDTQINKGAYSQGSNVNTAFGSPSTNTLAAGNKLSAAVSHQPCSTQKTLRVNVQNSSTYSTGLSDDFMQPSAKSDSSSYSNAWAKNLYRRVVECPICFLYYPKNINYSNCCHKPICTECFIQIKRNDELLSPAHCPYCVEPDFGIVYYPPREVIGRLEQRPGHKKAKSSVSSMAVKVCQPTTSQSKPSNSRQRSKTASGQEPQVVFSDDIRPNLLKQLTAAKEKREREEQRRNAAFAVLAAATQRASQMGAARRSRGSGSTGSQTPGIQSVNGRSGRSGRRGGVRQVVRIPSEYGSYLAAMRASGGQNLEEFLIQEAIRQSLEDMEGPSSSTSTTNPAADTPQANTTISAGSQDQTARTSSHAGSSTSARPDCQVQIQNTKPGVGSNSKDSPADNVMHQSQQENGTSSTVEDNKINAQTGGTAQTPETKGTTSISSTRPVSSSATAKNDHVPNNISNASTFDMDCKTTTIRTITTSSDREGGANEDGLQRKCNDNNSISPSLVSL</sequence>
<keyword evidence="2" id="KW-0479">Metal-binding</keyword>
<dbReference type="PANTHER" id="PTHR31315:SF1">
    <property type="entry name" value="PROTEIN SIP5"/>
    <property type="match status" value="1"/>
</dbReference>
<dbReference type="InterPro" id="IPR001841">
    <property type="entry name" value="Znf_RING"/>
</dbReference>
<evidence type="ECO:0000256" key="2">
    <source>
        <dbReference type="PROSITE-ProRule" id="PRU00175"/>
    </source>
</evidence>
<feature type="compositionally biased region" description="Polar residues" evidence="3">
    <location>
        <begin position="430"/>
        <end position="484"/>
    </location>
</feature>
<gene>
    <name evidence="5" type="primary">SIP5</name>
    <name evidence="5" type="ORF">H4219_002360</name>
</gene>
<evidence type="ECO:0000256" key="1">
    <source>
        <dbReference type="ARBA" id="ARBA00010402"/>
    </source>
</evidence>
<feature type="compositionally biased region" description="Low complexity" evidence="3">
    <location>
        <begin position="525"/>
        <end position="539"/>
    </location>
</feature>
<accession>A0A9W7ZXL6</accession>
<feature type="compositionally biased region" description="Low complexity" evidence="3">
    <location>
        <begin position="341"/>
        <end position="369"/>
    </location>
</feature>
<feature type="compositionally biased region" description="Polar residues" evidence="3">
    <location>
        <begin position="491"/>
        <end position="524"/>
    </location>
</feature>
<feature type="region of interest" description="Disordered" evidence="3">
    <location>
        <begin position="341"/>
        <end position="381"/>
    </location>
</feature>
<dbReference type="AlphaFoldDB" id="A0A9W7ZXL6"/>
<comment type="similarity">
    <text evidence="1">Belongs to the SIP5 family.</text>
</comment>
<feature type="region of interest" description="Disordered" evidence="3">
    <location>
        <begin position="253"/>
        <end position="302"/>
    </location>
</feature>
<feature type="compositionally biased region" description="Polar residues" evidence="3">
    <location>
        <begin position="588"/>
        <end position="599"/>
    </location>
</feature>
<evidence type="ECO:0000313" key="5">
    <source>
        <dbReference type="EMBL" id="KAJ1918821.1"/>
    </source>
</evidence>
<protein>
    <submittedName>
        <fullName evidence="5">SNF1-interacting protein</fullName>
    </submittedName>
</protein>
<dbReference type="PANTHER" id="PTHR31315">
    <property type="entry name" value="PROTEIN SIP5"/>
    <property type="match status" value="1"/>
</dbReference>
<dbReference type="OrthoDB" id="21471at2759"/>
<dbReference type="InterPro" id="IPR039301">
    <property type="entry name" value="Sip5/DA2"/>
</dbReference>
<feature type="compositionally biased region" description="Polar residues" evidence="3">
    <location>
        <begin position="273"/>
        <end position="295"/>
    </location>
</feature>
<organism evidence="5 6">
    <name type="scientific">Mycoemilia scoparia</name>
    <dbReference type="NCBI Taxonomy" id="417184"/>
    <lineage>
        <taxon>Eukaryota</taxon>
        <taxon>Fungi</taxon>
        <taxon>Fungi incertae sedis</taxon>
        <taxon>Zoopagomycota</taxon>
        <taxon>Kickxellomycotina</taxon>
        <taxon>Kickxellomycetes</taxon>
        <taxon>Kickxellales</taxon>
        <taxon>Kickxellaceae</taxon>
        <taxon>Mycoemilia</taxon>
    </lineage>
</organism>
<dbReference type="EMBL" id="JANBPU010000037">
    <property type="protein sequence ID" value="KAJ1918821.1"/>
    <property type="molecule type" value="Genomic_DNA"/>
</dbReference>
<comment type="caution">
    <text evidence="5">The sequence shown here is derived from an EMBL/GenBank/DDBJ whole genome shotgun (WGS) entry which is preliminary data.</text>
</comment>
<feature type="compositionally biased region" description="Basic and acidic residues" evidence="3">
    <location>
        <begin position="571"/>
        <end position="587"/>
    </location>
</feature>
<feature type="domain" description="RING-type" evidence="4">
    <location>
        <begin position="188"/>
        <end position="232"/>
    </location>
</feature>
<name>A0A9W7ZXL6_9FUNG</name>
<feature type="compositionally biased region" description="Polar residues" evidence="3">
    <location>
        <begin position="61"/>
        <end position="75"/>
    </location>
</feature>
<evidence type="ECO:0000256" key="3">
    <source>
        <dbReference type="SAM" id="MobiDB-lite"/>
    </source>
</evidence>
<keyword evidence="2" id="KW-0863">Zinc-finger</keyword>
<dbReference type="GO" id="GO:0008270">
    <property type="term" value="F:zinc ion binding"/>
    <property type="evidence" value="ECO:0007669"/>
    <property type="project" value="UniProtKB-KW"/>
</dbReference>